<gene>
    <name evidence="3" type="ORF">FH972_010432</name>
</gene>
<dbReference type="Proteomes" id="UP000327013">
    <property type="component" value="Chromosome 4"/>
</dbReference>
<dbReference type="AlphaFoldDB" id="A0A660KUC7"/>
<reference evidence="3 4" key="1">
    <citation type="submission" date="2019-06" db="EMBL/GenBank/DDBJ databases">
        <title>A chromosomal-level reference genome of Carpinus fangiana (Coryloideae, Betulaceae).</title>
        <authorList>
            <person name="Yang X."/>
            <person name="Wang Z."/>
            <person name="Zhang L."/>
            <person name="Hao G."/>
            <person name="Liu J."/>
            <person name="Yang Y."/>
        </authorList>
    </citation>
    <scope>NUCLEOTIDE SEQUENCE [LARGE SCALE GENOMIC DNA]</scope>
    <source>
        <strain evidence="3">Cfa_2016G</strain>
        <tissue evidence="3">Leaf</tissue>
    </source>
</reference>
<evidence type="ECO:0000313" key="3">
    <source>
        <dbReference type="EMBL" id="KAE8037879.1"/>
    </source>
</evidence>
<feature type="chain" id="PRO_5024889667" evidence="2">
    <location>
        <begin position="29"/>
        <end position="77"/>
    </location>
</feature>
<keyword evidence="4" id="KW-1185">Reference proteome</keyword>
<accession>A0A660KUC7</accession>
<name>A0A660KUC7_9ROSI</name>
<dbReference type="OrthoDB" id="1733425at2759"/>
<evidence type="ECO:0000313" key="4">
    <source>
        <dbReference type="Proteomes" id="UP000327013"/>
    </source>
</evidence>
<feature type="signal peptide" evidence="2">
    <location>
        <begin position="1"/>
        <end position="28"/>
    </location>
</feature>
<proteinExistence type="predicted"/>
<sequence>MVFCSKSLTAAIFAITLMLSLAVNTAEARVHPSSTTSSSSQELGHSHADSKQPSTTRLVAASLRTIPPSIPNPTQNK</sequence>
<keyword evidence="2" id="KW-0732">Signal</keyword>
<evidence type="ECO:0000256" key="1">
    <source>
        <dbReference type="SAM" id="MobiDB-lite"/>
    </source>
</evidence>
<dbReference type="EMBL" id="CM017324">
    <property type="protein sequence ID" value="KAE8037879.1"/>
    <property type="molecule type" value="Genomic_DNA"/>
</dbReference>
<feature type="region of interest" description="Disordered" evidence="1">
    <location>
        <begin position="28"/>
        <end position="77"/>
    </location>
</feature>
<evidence type="ECO:0000256" key="2">
    <source>
        <dbReference type="SAM" id="SignalP"/>
    </source>
</evidence>
<organism evidence="3 4">
    <name type="scientific">Carpinus fangiana</name>
    <dbReference type="NCBI Taxonomy" id="176857"/>
    <lineage>
        <taxon>Eukaryota</taxon>
        <taxon>Viridiplantae</taxon>
        <taxon>Streptophyta</taxon>
        <taxon>Embryophyta</taxon>
        <taxon>Tracheophyta</taxon>
        <taxon>Spermatophyta</taxon>
        <taxon>Magnoliopsida</taxon>
        <taxon>eudicotyledons</taxon>
        <taxon>Gunneridae</taxon>
        <taxon>Pentapetalae</taxon>
        <taxon>rosids</taxon>
        <taxon>fabids</taxon>
        <taxon>Fagales</taxon>
        <taxon>Betulaceae</taxon>
        <taxon>Carpinus</taxon>
    </lineage>
</organism>
<protein>
    <submittedName>
        <fullName evidence="3">Uncharacterized protein</fullName>
    </submittedName>
</protein>